<dbReference type="EMBL" id="CAMGZC010000300">
    <property type="protein sequence ID" value="CAI0646116.1"/>
    <property type="molecule type" value="Genomic_DNA"/>
</dbReference>
<proteinExistence type="predicted"/>
<keyword evidence="2" id="KW-1185">Reference proteome</keyword>
<comment type="caution">
    <text evidence="1">The sequence shown here is derived from an EMBL/GenBank/DDBJ whole genome shotgun (WGS) entry which is preliminary data.</text>
</comment>
<dbReference type="Proteomes" id="UP001152533">
    <property type="component" value="Unassembled WGS sequence"/>
</dbReference>
<name>A0A9W4RRR1_9PEZI</name>
<reference evidence="1" key="1">
    <citation type="submission" date="2022-08" db="EMBL/GenBank/DDBJ databases">
        <authorList>
            <person name="Giroux E."/>
            <person name="Giroux E."/>
        </authorList>
    </citation>
    <scope>NUCLEOTIDE SEQUENCE</scope>
    <source>
        <strain evidence="1">H1091258</strain>
    </source>
</reference>
<organism evidence="1 2">
    <name type="scientific">Colletotrichum noveboracense</name>
    <dbReference type="NCBI Taxonomy" id="2664923"/>
    <lineage>
        <taxon>Eukaryota</taxon>
        <taxon>Fungi</taxon>
        <taxon>Dikarya</taxon>
        <taxon>Ascomycota</taxon>
        <taxon>Pezizomycotina</taxon>
        <taxon>Sordariomycetes</taxon>
        <taxon>Hypocreomycetidae</taxon>
        <taxon>Glomerellales</taxon>
        <taxon>Glomerellaceae</taxon>
        <taxon>Colletotrichum</taxon>
        <taxon>Colletotrichum gloeosporioides species complex</taxon>
    </lineage>
</organism>
<sequence length="263" mass="30154">MDPAWMAIYFSVLASKLMFMDEKETCDKRPAGVNFTGLLRNWYDSALLFLDRADYTKRPDVSKIYYQLRHVLRLQEWGTEDVARFVFDADEQLANLISDLPSYLHSDEKMTPDTEARDRQYPFIPWQKKSLAKVLLYYRMTISSQLQEHWLDGSTDGARTRAICISSARGLIHSTLTETVDASNCDPGQFQEGPTPEKVLTFSRAITMNIFAASAVLALESLHTEDDFSTEIQQGLDFLERVQAQNLVAEKAIKFLKEITQHH</sequence>
<protein>
    <submittedName>
        <fullName evidence="1">Uncharacterized protein</fullName>
    </submittedName>
</protein>
<gene>
    <name evidence="1" type="ORF">CGXH109_LOCUS51870</name>
</gene>
<evidence type="ECO:0000313" key="2">
    <source>
        <dbReference type="Proteomes" id="UP001152533"/>
    </source>
</evidence>
<accession>A0A9W4RRR1</accession>
<evidence type="ECO:0000313" key="1">
    <source>
        <dbReference type="EMBL" id="CAI0646116.1"/>
    </source>
</evidence>
<dbReference type="AlphaFoldDB" id="A0A9W4RRR1"/>